<dbReference type="EMBL" id="FONG01000001">
    <property type="protein sequence ID" value="SFE05939.1"/>
    <property type="molecule type" value="Genomic_DNA"/>
</dbReference>
<dbReference type="InterPro" id="IPR029058">
    <property type="entry name" value="AB_hydrolase_fold"/>
</dbReference>
<evidence type="ECO:0000259" key="2">
    <source>
        <dbReference type="Pfam" id="PF00561"/>
    </source>
</evidence>
<name>A0A1I1XEW9_9ACTN</name>
<dbReference type="PANTHER" id="PTHR43798:SF31">
    <property type="entry name" value="AB HYDROLASE SUPERFAMILY PROTEIN YCLE"/>
    <property type="match status" value="1"/>
</dbReference>
<dbReference type="Gene3D" id="3.40.50.1820">
    <property type="entry name" value="alpha/beta hydrolase"/>
    <property type="match status" value="1"/>
</dbReference>
<dbReference type="Pfam" id="PF00561">
    <property type="entry name" value="Abhydrolase_1"/>
    <property type="match status" value="1"/>
</dbReference>
<dbReference type="RefSeq" id="WP_245795640.1">
    <property type="nucleotide sequence ID" value="NZ_FONG01000001.1"/>
</dbReference>
<keyword evidence="1 3" id="KW-0378">Hydrolase</keyword>
<gene>
    <name evidence="3" type="ORF">SAMN05216251_101344</name>
</gene>
<dbReference type="SUPFAM" id="SSF53474">
    <property type="entry name" value="alpha/beta-Hydrolases"/>
    <property type="match status" value="1"/>
</dbReference>
<dbReference type="PANTHER" id="PTHR43798">
    <property type="entry name" value="MONOACYLGLYCEROL LIPASE"/>
    <property type="match status" value="1"/>
</dbReference>
<sequence length="201" mass="21258">MTVIAPDLPGLGASAAPSAGYTAGAVAADVLGVLDALEIERADMVGIDLGTPVAFMAGIARPDRIRRLVLMEGLVGDLPGVEEFLRGGPPWWFGFHAVPGLGERVLHGHEPEYLDFFLRGGTLGDGVTGPFRAAVHEAYRGREALSAAFAYYRAFPDSARQIAKAAGRARWVTPTLTIGGATVGEATHRQIQPIADDVRAW</sequence>
<evidence type="ECO:0000313" key="3">
    <source>
        <dbReference type="EMBL" id="SFE05939.1"/>
    </source>
</evidence>
<protein>
    <submittedName>
        <fullName evidence="3">Alpha/beta hydrolase fold</fullName>
    </submittedName>
</protein>
<keyword evidence="4" id="KW-1185">Reference proteome</keyword>
<reference evidence="3 4" key="1">
    <citation type="submission" date="2016-10" db="EMBL/GenBank/DDBJ databases">
        <authorList>
            <person name="de Groot N.N."/>
        </authorList>
    </citation>
    <scope>NUCLEOTIDE SEQUENCE [LARGE SCALE GENOMIC DNA]</scope>
    <source>
        <strain evidence="3 4">CGMCC 4.3510</strain>
    </source>
</reference>
<dbReference type="Proteomes" id="UP000199323">
    <property type="component" value="Unassembled WGS sequence"/>
</dbReference>
<evidence type="ECO:0000313" key="4">
    <source>
        <dbReference type="Proteomes" id="UP000199323"/>
    </source>
</evidence>
<evidence type="ECO:0000256" key="1">
    <source>
        <dbReference type="ARBA" id="ARBA00022801"/>
    </source>
</evidence>
<dbReference type="InterPro" id="IPR000073">
    <property type="entry name" value="AB_hydrolase_1"/>
</dbReference>
<accession>A0A1I1XEW9</accession>
<dbReference type="InterPro" id="IPR050266">
    <property type="entry name" value="AB_hydrolase_sf"/>
</dbReference>
<dbReference type="AlphaFoldDB" id="A0A1I1XEW9"/>
<feature type="domain" description="AB hydrolase-1" evidence="2">
    <location>
        <begin position="2"/>
        <end position="94"/>
    </location>
</feature>
<proteinExistence type="predicted"/>
<dbReference type="GO" id="GO:0016787">
    <property type="term" value="F:hydrolase activity"/>
    <property type="evidence" value="ECO:0007669"/>
    <property type="project" value="UniProtKB-KW"/>
</dbReference>
<dbReference type="GO" id="GO:0016020">
    <property type="term" value="C:membrane"/>
    <property type="evidence" value="ECO:0007669"/>
    <property type="project" value="TreeGrafter"/>
</dbReference>
<dbReference type="STRING" id="380248.SAMN05216251_101344"/>
<organism evidence="3 4">
    <name type="scientific">Actinacidiphila alni</name>
    <dbReference type="NCBI Taxonomy" id="380248"/>
    <lineage>
        <taxon>Bacteria</taxon>
        <taxon>Bacillati</taxon>
        <taxon>Actinomycetota</taxon>
        <taxon>Actinomycetes</taxon>
        <taxon>Kitasatosporales</taxon>
        <taxon>Streptomycetaceae</taxon>
        <taxon>Actinacidiphila</taxon>
    </lineage>
</organism>